<dbReference type="EMBL" id="AGFM01000017">
    <property type="protein sequence ID" value="EHJ61658.1"/>
    <property type="molecule type" value="Genomic_DNA"/>
</dbReference>
<dbReference type="AlphaFoldDB" id="G6EAM1"/>
<name>G6EAM1_9SPHN</name>
<gene>
    <name evidence="1" type="ORF">NSU_1419</name>
</gene>
<sequence length="38" mass="4377">MLGLQHRLHKPEVQILGPVPSGILQKGYHLPRNFYLII</sequence>
<reference evidence="1 2" key="1">
    <citation type="journal article" date="2012" name="J. Bacteriol.">
        <title>Genome sequence of benzo(a)pyrene-degrading bacterium Novosphingobium pentaromativorans US6-1.</title>
        <authorList>
            <person name="Luo Y.R."/>
            <person name="Kang S.G."/>
            <person name="Kim S.J."/>
            <person name="Kim M.R."/>
            <person name="Li N."/>
            <person name="Lee J.H."/>
            <person name="Kwon K.K."/>
        </authorList>
    </citation>
    <scope>NUCLEOTIDE SEQUENCE [LARGE SCALE GENOMIC DNA]</scope>
    <source>
        <strain evidence="1 2">US6-1</strain>
    </source>
</reference>
<protein>
    <submittedName>
        <fullName evidence="1">Uncharacterized protein</fullName>
    </submittedName>
</protein>
<dbReference type="PATRIC" id="fig|1088721.3.peg.1403"/>
<comment type="caution">
    <text evidence="1">The sequence shown here is derived from an EMBL/GenBank/DDBJ whole genome shotgun (WGS) entry which is preliminary data.</text>
</comment>
<proteinExistence type="predicted"/>
<evidence type="ECO:0000313" key="1">
    <source>
        <dbReference type="EMBL" id="EHJ61658.1"/>
    </source>
</evidence>
<evidence type="ECO:0000313" key="2">
    <source>
        <dbReference type="Proteomes" id="UP000004030"/>
    </source>
</evidence>
<keyword evidence="2" id="KW-1185">Reference proteome</keyword>
<organism evidence="1 2">
    <name type="scientific">Novosphingobium pentaromativorans US6-1</name>
    <dbReference type="NCBI Taxonomy" id="1088721"/>
    <lineage>
        <taxon>Bacteria</taxon>
        <taxon>Pseudomonadati</taxon>
        <taxon>Pseudomonadota</taxon>
        <taxon>Alphaproteobacteria</taxon>
        <taxon>Sphingomonadales</taxon>
        <taxon>Sphingomonadaceae</taxon>
        <taxon>Novosphingobium</taxon>
    </lineage>
</organism>
<accession>G6EAM1</accession>
<dbReference type="Proteomes" id="UP000004030">
    <property type="component" value="Unassembled WGS sequence"/>
</dbReference>